<evidence type="ECO:0000256" key="1">
    <source>
        <dbReference type="SAM" id="SignalP"/>
    </source>
</evidence>
<evidence type="ECO:0000313" key="2">
    <source>
        <dbReference type="EMBL" id="RKP07467.1"/>
    </source>
</evidence>
<dbReference type="AlphaFoldDB" id="A0A4P9XNC7"/>
<feature type="signal peptide" evidence="1">
    <location>
        <begin position="1"/>
        <end position="22"/>
    </location>
</feature>
<organism evidence="2 3">
    <name type="scientific">Thamnocephalis sphaerospora</name>
    <dbReference type="NCBI Taxonomy" id="78915"/>
    <lineage>
        <taxon>Eukaryota</taxon>
        <taxon>Fungi</taxon>
        <taxon>Fungi incertae sedis</taxon>
        <taxon>Zoopagomycota</taxon>
        <taxon>Zoopagomycotina</taxon>
        <taxon>Zoopagomycetes</taxon>
        <taxon>Zoopagales</taxon>
        <taxon>Sigmoideomycetaceae</taxon>
        <taxon>Thamnocephalis</taxon>
    </lineage>
</organism>
<feature type="chain" id="PRO_5020446340" description="Secreted protein" evidence="1">
    <location>
        <begin position="23"/>
        <end position="227"/>
    </location>
</feature>
<name>A0A4P9XNC7_9FUNG</name>
<evidence type="ECO:0008006" key="4">
    <source>
        <dbReference type="Google" id="ProtNLM"/>
    </source>
</evidence>
<protein>
    <recommendedName>
        <fullName evidence="4">Secreted protein</fullName>
    </recommendedName>
</protein>
<keyword evidence="3" id="KW-1185">Reference proteome</keyword>
<dbReference type="EMBL" id="KZ992716">
    <property type="protein sequence ID" value="RKP07467.1"/>
    <property type="molecule type" value="Genomic_DNA"/>
</dbReference>
<sequence length="227" mass="24300">MQLLYLSVLLLLFSSIITLANAQSKTPASTAKNATANPSPGCAEALEGDTINNSCIIAPFMMATINPSGFCEAAASSGKKTGCSAEQVNSALDLFESQCKDDLAKNVTAVQKKYTSWYTYPLTTKSLCLKDGEKYCASQQKTSNSTDELKCDACDKKMLELDYFWKADREPIGDTMSQKMKEMKDNAGEMGKKCNFELSAVSSASAPYASILTAALLALTATAAYAC</sequence>
<reference evidence="3" key="1">
    <citation type="journal article" date="2018" name="Nat. Microbiol.">
        <title>Leveraging single-cell genomics to expand the fungal tree of life.</title>
        <authorList>
            <person name="Ahrendt S.R."/>
            <person name="Quandt C.A."/>
            <person name="Ciobanu D."/>
            <person name="Clum A."/>
            <person name="Salamov A."/>
            <person name="Andreopoulos B."/>
            <person name="Cheng J.F."/>
            <person name="Woyke T."/>
            <person name="Pelin A."/>
            <person name="Henrissat B."/>
            <person name="Reynolds N.K."/>
            <person name="Benny G.L."/>
            <person name="Smith M.E."/>
            <person name="James T.Y."/>
            <person name="Grigoriev I.V."/>
        </authorList>
    </citation>
    <scope>NUCLEOTIDE SEQUENCE [LARGE SCALE GENOMIC DNA]</scope>
    <source>
        <strain evidence="3">RSA 1356</strain>
    </source>
</reference>
<accession>A0A4P9XNC7</accession>
<gene>
    <name evidence="2" type="ORF">THASP1DRAFT_30720</name>
</gene>
<dbReference type="Proteomes" id="UP000271241">
    <property type="component" value="Unassembled WGS sequence"/>
</dbReference>
<keyword evidence="1" id="KW-0732">Signal</keyword>
<evidence type="ECO:0000313" key="3">
    <source>
        <dbReference type="Proteomes" id="UP000271241"/>
    </source>
</evidence>
<proteinExistence type="predicted"/>